<feature type="transmembrane region" description="Helical" evidence="1">
    <location>
        <begin position="121"/>
        <end position="145"/>
    </location>
</feature>
<keyword evidence="3" id="KW-1185">Reference proteome</keyword>
<feature type="transmembrane region" description="Helical" evidence="1">
    <location>
        <begin position="78"/>
        <end position="100"/>
    </location>
</feature>
<reference evidence="2 3" key="1">
    <citation type="submission" date="2021-02" db="EMBL/GenBank/DDBJ databases">
        <title>Cotonvirus japonicus, which uses Golgi apparatus of host cells for its virion factory, phylogenetically links tailed tupanvirus and icosahedral mimivirus.</title>
        <authorList>
            <person name="Takahashi H."/>
            <person name="Fukaya S."/>
            <person name="Song C."/>
            <person name="Murata K."/>
            <person name="Takemura M."/>
        </authorList>
    </citation>
    <scope>NUCLEOTIDE SEQUENCE [LARGE SCALE GENOMIC DNA]</scope>
</reference>
<keyword evidence="1" id="KW-1133">Transmembrane helix</keyword>
<sequence>MTTITKIFYSILMELSVMIFSFILIGTYYDNLGDIETMQNTKYLVVPIKFIIILFCVSYLIISFMYPPNDCYNLDFFFIFQTFTTYYVMIIITSIIVLVLSRSTTLIEKFNSQIKYFLKRVIMRLIILFVILILIMTCIIVKLTIKYQEFYNTTSSCIMDNVVFNSKPLIGFLTSVFAINFYAWFAIDMIKCVHCCRKQLR</sequence>
<dbReference type="EMBL" id="AP024483">
    <property type="protein sequence ID" value="BCS82562.1"/>
    <property type="molecule type" value="Genomic_DNA"/>
</dbReference>
<evidence type="ECO:0000256" key="1">
    <source>
        <dbReference type="SAM" id="Phobius"/>
    </source>
</evidence>
<dbReference type="Proteomes" id="UP001321479">
    <property type="component" value="Segment"/>
</dbReference>
<keyword evidence="1" id="KW-0472">Membrane</keyword>
<keyword evidence="1" id="KW-0812">Transmembrane</keyword>
<dbReference type="GeneID" id="80557767"/>
<feature type="transmembrane region" description="Helical" evidence="1">
    <location>
        <begin position="169"/>
        <end position="187"/>
    </location>
</feature>
<feature type="transmembrane region" description="Helical" evidence="1">
    <location>
        <begin position="6"/>
        <end position="29"/>
    </location>
</feature>
<proteinExistence type="predicted"/>
<feature type="transmembrane region" description="Helical" evidence="1">
    <location>
        <begin position="41"/>
        <end position="66"/>
    </location>
</feature>
<dbReference type="RefSeq" id="YP_010841170.1">
    <property type="nucleotide sequence ID" value="NC_079139.1"/>
</dbReference>
<evidence type="ECO:0000313" key="2">
    <source>
        <dbReference type="EMBL" id="BCS82562.1"/>
    </source>
</evidence>
<organism evidence="2 3">
    <name type="scientific">Cotonvirus japonicus</name>
    <dbReference type="NCBI Taxonomy" id="2811091"/>
    <lineage>
        <taxon>Viruses</taxon>
        <taxon>Varidnaviria</taxon>
        <taxon>Bamfordvirae</taxon>
        <taxon>Nucleocytoviricota</taxon>
        <taxon>Megaviricetes</taxon>
        <taxon>Imitervirales</taxon>
        <taxon>Mimiviridae</taxon>
        <taxon>Megamimivirinae</taxon>
        <taxon>Cotonvirus</taxon>
        <taxon>Cotonvirus japonicum</taxon>
    </lineage>
</organism>
<accession>A0ABM7NQX7</accession>
<evidence type="ECO:0000313" key="3">
    <source>
        <dbReference type="Proteomes" id="UP001321479"/>
    </source>
</evidence>
<protein>
    <submittedName>
        <fullName evidence="2">Uncharacterized protein</fullName>
    </submittedName>
</protein>
<name>A0ABM7NQX7_9VIRU</name>